<dbReference type="EMBL" id="LR743508">
    <property type="protein sequence ID" value="CAA2110555.1"/>
    <property type="molecule type" value="Genomic_DNA"/>
</dbReference>
<dbReference type="RefSeq" id="WP_339095167.1">
    <property type="nucleotide sequence ID" value="NZ_LR743508.1"/>
</dbReference>
<name>A0A679JC16_VARPD</name>
<proteinExistence type="predicted"/>
<dbReference type="AlphaFoldDB" id="A0A679JC16"/>
<evidence type="ECO:0000313" key="3">
    <source>
        <dbReference type="EMBL" id="CAA2110555.1"/>
    </source>
</evidence>
<organism evidence="3">
    <name type="scientific">Variovorax paradoxus</name>
    <dbReference type="NCBI Taxonomy" id="34073"/>
    <lineage>
        <taxon>Bacteria</taxon>
        <taxon>Pseudomonadati</taxon>
        <taxon>Pseudomonadota</taxon>
        <taxon>Betaproteobacteria</taxon>
        <taxon>Burkholderiales</taxon>
        <taxon>Comamonadaceae</taxon>
        <taxon>Variovorax</taxon>
    </lineage>
</organism>
<dbReference type="CDD" id="cd00397">
    <property type="entry name" value="DNA_BRE_C"/>
    <property type="match status" value="1"/>
</dbReference>
<evidence type="ECO:0000256" key="1">
    <source>
        <dbReference type="ARBA" id="ARBA00023172"/>
    </source>
</evidence>
<accession>A0A679JC16</accession>
<protein>
    <submittedName>
        <fullName evidence="3">Tyrosine recombinase XerC</fullName>
    </submittedName>
</protein>
<dbReference type="SUPFAM" id="SSF56349">
    <property type="entry name" value="DNA breaking-rejoining enzymes"/>
    <property type="match status" value="1"/>
</dbReference>
<dbReference type="InterPro" id="IPR011010">
    <property type="entry name" value="DNA_brk_join_enz"/>
</dbReference>
<dbReference type="GO" id="GO:0003677">
    <property type="term" value="F:DNA binding"/>
    <property type="evidence" value="ECO:0007669"/>
    <property type="project" value="InterPro"/>
</dbReference>
<reference evidence="3" key="1">
    <citation type="submission" date="2019-12" db="EMBL/GenBank/DDBJ databases">
        <authorList>
            <person name="Cremers G."/>
        </authorList>
    </citation>
    <scope>NUCLEOTIDE SEQUENCE</scope>
    <source>
        <strain evidence="3">Vvax</strain>
    </source>
</reference>
<sequence>MDTLPLFASHSDATHRMAFDRWLADQQASGALRQAGSMAVYRDMWGSFTAWCLGQVPVVDLETLDTRDLEAFQAARYGMKSADQSLSPRHALRLLRLIDRVLRHHAAQAGMPPNTAAAEWLQAHPDIRYAESAQADPLPEFLSVSEARRLITFLSEVRPRPGMSASRRDAHRAFTWQQLRNRTAVALQLGGGLAPGDVRALSLLAPVSSGGRVRDRPWKVAVPGNGNLPPRETPIAPWAGELLQHWLQIRAEARIAGDHLFTSTLSGKPWSKEAHYKAAKSVLEEAGLDAVEGGSFKLRHTFALRQLRRGTPVDEVARWLGVDPEAMGKYSRVVLGPADVV</sequence>
<dbReference type="Gene3D" id="1.10.443.10">
    <property type="entry name" value="Intergrase catalytic core"/>
    <property type="match status" value="1"/>
</dbReference>
<dbReference type="InterPro" id="IPR002104">
    <property type="entry name" value="Integrase_catalytic"/>
</dbReference>
<dbReference type="PROSITE" id="PS51898">
    <property type="entry name" value="TYR_RECOMBINASE"/>
    <property type="match status" value="1"/>
</dbReference>
<feature type="domain" description="Tyr recombinase" evidence="2">
    <location>
        <begin position="137"/>
        <end position="341"/>
    </location>
</feature>
<dbReference type="GO" id="GO:0006310">
    <property type="term" value="P:DNA recombination"/>
    <property type="evidence" value="ECO:0007669"/>
    <property type="project" value="UniProtKB-KW"/>
</dbReference>
<dbReference type="Pfam" id="PF00589">
    <property type="entry name" value="Phage_integrase"/>
    <property type="match status" value="1"/>
</dbReference>
<gene>
    <name evidence="3" type="primary">xerC_3</name>
    <name evidence="3" type="ORF">VVAX_06789</name>
</gene>
<dbReference type="InterPro" id="IPR013762">
    <property type="entry name" value="Integrase-like_cat_sf"/>
</dbReference>
<keyword evidence="1" id="KW-0233">DNA recombination</keyword>
<evidence type="ECO:0000259" key="2">
    <source>
        <dbReference type="PROSITE" id="PS51898"/>
    </source>
</evidence>
<dbReference type="GO" id="GO:0015074">
    <property type="term" value="P:DNA integration"/>
    <property type="evidence" value="ECO:0007669"/>
    <property type="project" value="InterPro"/>
</dbReference>